<dbReference type="InterPro" id="IPR010730">
    <property type="entry name" value="HET"/>
</dbReference>
<evidence type="ECO:0000313" key="3">
    <source>
        <dbReference type="Proteomes" id="UP001498398"/>
    </source>
</evidence>
<comment type="caution">
    <text evidence="2">The sequence shown here is derived from an EMBL/GenBank/DDBJ whole genome shotgun (WGS) entry which is preliminary data.</text>
</comment>
<protein>
    <recommendedName>
        <fullName evidence="1">Heterokaryon incompatibility domain-containing protein</fullName>
    </recommendedName>
</protein>
<name>A0ABR1JCA3_9AGAR</name>
<dbReference type="PANTHER" id="PTHR10622:SF10">
    <property type="entry name" value="HET DOMAIN-CONTAINING PROTEIN"/>
    <property type="match status" value="1"/>
</dbReference>
<dbReference type="PANTHER" id="PTHR10622">
    <property type="entry name" value="HET DOMAIN-CONTAINING PROTEIN"/>
    <property type="match status" value="1"/>
</dbReference>
<proteinExistence type="predicted"/>
<sequence length="436" mass="49951">MYAYTPYGQPNTPVHAYSYPVQAGTYPVQALPYSARASTYPAQYSQPSFFPNTYGQPNTPVPFYSALVGERPQTLGSSFSVLPSQPLYSNPVPPSPQTGYYTTQRQQPRPRVCLVHPNSYKFSHRLVLQGEEGVTGISNPTSPDLMASVDICPHRFIDAKTLQLVKFDVYSTVPPYAILSHRWIPGKEVVYNEFVRPQKETFQKSGCRKIMAACRKALQDGVRYIWVDTCCIEQGNHEDVAANITSMYAYYQNAEICYAYLADVTRTAEWIEASEWFDRGWTLQELLAPRTVAFFNENWTYIGSKHELRDDICRKTTIPPSVLLGKQSVQDVDVLTRMSWATRRETTKQQDRAYCLQGLLGVSVEPDYDEYWKVSFSRLGRALLDSRPELKETLGISDDILSSNNSDVFYDRLWDRFLDTRKRIELQRERRSSLMS</sequence>
<dbReference type="Pfam" id="PF06985">
    <property type="entry name" value="HET"/>
    <property type="match status" value="1"/>
</dbReference>
<dbReference type="EMBL" id="JBANRG010000023">
    <property type="protein sequence ID" value="KAK7455151.1"/>
    <property type="molecule type" value="Genomic_DNA"/>
</dbReference>
<evidence type="ECO:0000259" key="1">
    <source>
        <dbReference type="Pfam" id="PF06985"/>
    </source>
</evidence>
<dbReference type="Proteomes" id="UP001498398">
    <property type="component" value="Unassembled WGS sequence"/>
</dbReference>
<evidence type="ECO:0000313" key="2">
    <source>
        <dbReference type="EMBL" id="KAK7455151.1"/>
    </source>
</evidence>
<feature type="domain" description="Heterokaryon incompatibility" evidence="1">
    <location>
        <begin position="176"/>
        <end position="265"/>
    </location>
</feature>
<accession>A0ABR1JCA3</accession>
<gene>
    <name evidence="2" type="ORF">VKT23_011022</name>
</gene>
<organism evidence="2 3">
    <name type="scientific">Marasmiellus scandens</name>
    <dbReference type="NCBI Taxonomy" id="2682957"/>
    <lineage>
        <taxon>Eukaryota</taxon>
        <taxon>Fungi</taxon>
        <taxon>Dikarya</taxon>
        <taxon>Basidiomycota</taxon>
        <taxon>Agaricomycotina</taxon>
        <taxon>Agaricomycetes</taxon>
        <taxon>Agaricomycetidae</taxon>
        <taxon>Agaricales</taxon>
        <taxon>Marasmiineae</taxon>
        <taxon>Omphalotaceae</taxon>
        <taxon>Marasmiellus</taxon>
    </lineage>
</organism>
<keyword evidence="3" id="KW-1185">Reference proteome</keyword>
<reference evidence="2 3" key="1">
    <citation type="submission" date="2024-01" db="EMBL/GenBank/DDBJ databases">
        <title>A draft genome for the cacao thread blight pathogen Marasmiellus scandens.</title>
        <authorList>
            <person name="Baruah I.K."/>
            <person name="Leung J."/>
            <person name="Bukari Y."/>
            <person name="Amoako-Attah I."/>
            <person name="Meinhardt L.W."/>
            <person name="Bailey B.A."/>
            <person name="Cohen S.P."/>
        </authorList>
    </citation>
    <scope>NUCLEOTIDE SEQUENCE [LARGE SCALE GENOMIC DNA]</scope>
    <source>
        <strain evidence="2 3">GH-19</strain>
    </source>
</reference>